<dbReference type="RefSeq" id="XP_041291303.1">
    <property type="nucleotide sequence ID" value="XM_041437748.1"/>
</dbReference>
<reference evidence="1" key="1">
    <citation type="journal article" date="2020" name="New Phytol.">
        <title>Comparative genomics reveals dynamic genome evolution in host specialist ectomycorrhizal fungi.</title>
        <authorList>
            <person name="Lofgren L.A."/>
            <person name="Nguyen N.H."/>
            <person name="Vilgalys R."/>
            <person name="Ruytinx J."/>
            <person name="Liao H.L."/>
            <person name="Branco S."/>
            <person name="Kuo A."/>
            <person name="LaButti K."/>
            <person name="Lipzen A."/>
            <person name="Andreopoulos W."/>
            <person name="Pangilinan J."/>
            <person name="Riley R."/>
            <person name="Hundley H."/>
            <person name="Na H."/>
            <person name="Barry K."/>
            <person name="Grigoriev I.V."/>
            <person name="Stajich J.E."/>
            <person name="Kennedy P.G."/>
        </authorList>
    </citation>
    <scope>NUCLEOTIDE SEQUENCE</scope>
    <source>
        <strain evidence="1">FC423</strain>
    </source>
</reference>
<gene>
    <name evidence="1" type="ORF">F5147DRAFT_701709</name>
</gene>
<keyword evidence="2" id="KW-1185">Reference proteome</keyword>
<sequence length="91" mass="10731">MLRPPTEVWWQVLVTAARCMPPEYTGIHSKRVVDRNGVLRLSLNIETLIQRGPNFQFRWQVHVVSARWRLYGTVSTAIGLVRLTMYRDRHQ</sequence>
<dbReference type="Proteomes" id="UP000823399">
    <property type="component" value="Unassembled WGS sequence"/>
</dbReference>
<dbReference type="EMBL" id="JABBWM010000037">
    <property type="protein sequence ID" value="KAG2105747.1"/>
    <property type="molecule type" value="Genomic_DNA"/>
</dbReference>
<proteinExistence type="predicted"/>
<accession>A0A9P7F4I9</accession>
<evidence type="ECO:0000313" key="2">
    <source>
        <dbReference type="Proteomes" id="UP000823399"/>
    </source>
</evidence>
<evidence type="ECO:0000313" key="1">
    <source>
        <dbReference type="EMBL" id="KAG2105747.1"/>
    </source>
</evidence>
<name>A0A9P7F4I9_9AGAM</name>
<protein>
    <submittedName>
        <fullName evidence="1">Uncharacterized protein</fullName>
    </submittedName>
</protein>
<dbReference type="GeneID" id="64700007"/>
<organism evidence="1 2">
    <name type="scientific">Suillus discolor</name>
    <dbReference type="NCBI Taxonomy" id="1912936"/>
    <lineage>
        <taxon>Eukaryota</taxon>
        <taxon>Fungi</taxon>
        <taxon>Dikarya</taxon>
        <taxon>Basidiomycota</taxon>
        <taxon>Agaricomycotina</taxon>
        <taxon>Agaricomycetes</taxon>
        <taxon>Agaricomycetidae</taxon>
        <taxon>Boletales</taxon>
        <taxon>Suillineae</taxon>
        <taxon>Suillaceae</taxon>
        <taxon>Suillus</taxon>
    </lineage>
</organism>
<feature type="non-terminal residue" evidence="1">
    <location>
        <position position="1"/>
    </location>
</feature>
<comment type="caution">
    <text evidence="1">The sequence shown here is derived from an EMBL/GenBank/DDBJ whole genome shotgun (WGS) entry which is preliminary data.</text>
</comment>
<dbReference type="AlphaFoldDB" id="A0A9P7F4I9"/>